<gene>
    <name evidence="10" type="ORF">P875_00108617</name>
</gene>
<feature type="transmembrane region" description="Helical" evidence="8">
    <location>
        <begin position="294"/>
        <end position="315"/>
    </location>
</feature>
<dbReference type="GO" id="GO:0005774">
    <property type="term" value="C:vacuolar membrane"/>
    <property type="evidence" value="ECO:0007669"/>
    <property type="project" value="UniProtKB-SubCell"/>
</dbReference>
<feature type="transmembrane region" description="Helical" evidence="8">
    <location>
        <begin position="243"/>
        <end position="263"/>
    </location>
</feature>
<comment type="caution">
    <text evidence="10">The sequence shown here is derived from an EMBL/GenBank/DDBJ whole genome shotgun (WGS) entry which is preliminary data.</text>
</comment>
<evidence type="ECO:0000256" key="1">
    <source>
        <dbReference type="ARBA" id="ARBA00004128"/>
    </source>
</evidence>
<comment type="subcellular location">
    <subcellularLocation>
        <location evidence="1">Vacuole membrane</location>
        <topology evidence="1">Multi-pass membrane protein</topology>
    </subcellularLocation>
</comment>
<sequence length="616" mass="68447">MGDPSTSQDPERLSRHATSRSAATSATKSRWWRIHFFRGMIHDIKRRAPFFISDWTDAWDYRVVPATVYMFFANILPALAFSLDMFEKTHQNYGVNEVLLASVLGAVVFSLFAAQPLVIVGVTGPITVFNYTVYDIIAPRGTNYLGFMAWIGIWSLIMHWIIAITNMCNGLTYVTRFSCDIFGFYVAFVYLQKGIQVLTRQWASDGETSAYLSIMVALLVLMSGWVCGEIGKSSLFHRWVRKFIEDYGTVLTIVFFTGFVHFGHMRDVSVSTLPISKSFFPTADRGWLVRFWDLSVGDIFLAIPFALLLTILFYFDHNVSSLIAQGSEFPLRKPAGFHWDMFLLGITTGVAGILGLPAPNGLIPQAPFHTASLCVTRHVADENEENKGKVVRVIDHVVEQRFSNLAQGIMTLGTMSGPLLIVIHLIPQGVLAGLFFVMGVQALEGNGITQKLIFLAQEHGLTASSHPLKRLERRWSIWLFVIIELIGFGATFAITQTIAAIGFPVIILLLIPVRAFLFPWLFTAEELSALDAPTASPFTMESVGGVHGYDEELPTAYDHPDMTDDKGPTGGTDNSSSGRPRNSSQALGESDLERGDFLELQDESAATRRRKNDSSI</sequence>
<evidence type="ECO:0000256" key="8">
    <source>
        <dbReference type="SAM" id="Phobius"/>
    </source>
</evidence>
<feature type="domain" description="Bicarbonate transporter-like transmembrane" evidence="9">
    <location>
        <begin position="36"/>
        <end position="200"/>
    </location>
</feature>
<comment type="similarity">
    <text evidence="2">Belongs to the anion exchanger (TC 2.A.31) family.</text>
</comment>
<feature type="transmembrane region" description="Helical" evidence="8">
    <location>
        <begin position="419"/>
        <end position="443"/>
    </location>
</feature>
<feature type="region of interest" description="Disordered" evidence="7">
    <location>
        <begin position="1"/>
        <end position="21"/>
    </location>
</feature>
<keyword evidence="5 8" id="KW-1133">Transmembrane helix</keyword>
<protein>
    <submittedName>
        <fullName evidence="10">HCO3-transporter family protein</fullName>
    </submittedName>
</protein>
<name>A0A0F0IK27_ASPPU</name>
<dbReference type="PANTHER" id="PTHR11453:SF82">
    <property type="entry name" value="BORON TRANSPORTER 1"/>
    <property type="match status" value="1"/>
</dbReference>
<feature type="transmembrane region" description="Helical" evidence="8">
    <location>
        <begin position="501"/>
        <end position="522"/>
    </location>
</feature>
<feature type="transmembrane region" description="Helical" evidence="8">
    <location>
        <begin position="475"/>
        <end position="495"/>
    </location>
</feature>
<dbReference type="Proteomes" id="UP000033540">
    <property type="component" value="Unassembled WGS sequence"/>
</dbReference>
<accession>A0A0F0IK27</accession>
<keyword evidence="6 8" id="KW-0472">Membrane</keyword>
<feature type="transmembrane region" description="Helical" evidence="8">
    <location>
        <begin position="98"/>
        <end position="124"/>
    </location>
</feature>
<keyword evidence="4 8" id="KW-0812">Transmembrane</keyword>
<feature type="compositionally biased region" description="Basic residues" evidence="7">
    <location>
        <begin position="607"/>
        <end position="616"/>
    </location>
</feature>
<dbReference type="GO" id="GO:0005886">
    <property type="term" value="C:plasma membrane"/>
    <property type="evidence" value="ECO:0007669"/>
    <property type="project" value="TreeGrafter"/>
</dbReference>
<evidence type="ECO:0000256" key="5">
    <source>
        <dbReference type="ARBA" id="ARBA00022989"/>
    </source>
</evidence>
<proteinExistence type="inferred from homology"/>
<evidence type="ECO:0000256" key="7">
    <source>
        <dbReference type="SAM" id="MobiDB-lite"/>
    </source>
</evidence>
<evidence type="ECO:0000256" key="3">
    <source>
        <dbReference type="ARBA" id="ARBA00022554"/>
    </source>
</evidence>
<dbReference type="Pfam" id="PF00955">
    <property type="entry name" value="HCO3_cotransp"/>
    <property type="match status" value="2"/>
</dbReference>
<feature type="transmembrane region" description="Helical" evidence="8">
    <location>
        <begin position="144"/>
        <end position="164"/>
    </location>
</feature>
<dbReference type="InterPro" id="IPR011531">
    <property type="entry name" value="HCO3_transpt-like_TM_dom"/>
</dbReference>
<feature type="compositionally biased region" description="Polar residues" evidence="7">
    <location>
        <begin position="571"/>
        <end position="587"/>
    </location>
</feature>
<evidence type="ECO:0000256" key="6">
    <source>
        <dbReference type="ARBA" id="ARBA00023136"/>
    </source>
</evidence>
<dbReference type="STRING" id="1403190.A0A0F0IK27"/>
<dbReference type="InterPro" id="IPR003020">
    <property type="entry name" value="HCO3_transpt_euk"/>
</dbReference>
<dbReference type="GO" id="GO:0005452">
    <property type="term" value="F:solute:inorganic anion antiporter activity"/>
    <property type="evidence" value="ECO:0007669"/>
    <property type="project" value="InterPro"/>
</dbReference>
<evidence type="ECO:0000256" key="4">
    <source>
        <dbReference type="ARBA" id="ARBA00022692"/>
    </source>
</evidence>
<evidence type="ECO:0000256" key="2">
    <source>
        <dbReference type="ARBA" id="ARBA00010993"/>
    </source>
</evidence>
<feature type="compositionally biased region" description="Basic and acidic residues" evidence="7">
    <location>
        <begin position="558"/>
        <end position="567"/>
    </location>
</feature>
<keyword evidence="3" id="KW-0926">Vacuole</keyword>
<dbReference type="FunFam" id="1.10.287.570:FF:000003">
    <property type="entry name" value="Anion exchange family protein"/>
    <property type="match status" value="1"/>
</dbReference>
<evidence type="ECO:0000313" key="11">
    <source>
        <dbReference type="Proteomes" id="UP000033540"/>
    </source>
</evidence>
<evidence type="ECO:0000259" key="9">
    <source>
        <dbReference type="Pfam" id="PF00955"/>
    </source>
</evidence>
<dbReference type="EMBL" id="JZEE01000145">
    <property type="protein sequence ID" value="KJK68159.1"/>
    <property type="molecule type" value="Genomic_DNA"/>
</dbReference>
<feature type="transmembrane region" description="Helical" evidence="8">
    <location>
        <begin position="336"/>
        <end position="358"/>
    </location>
</feature>
<dbReference type="GO" id="GO:0006820">
    <property type="term" value="P:monoatomic anion transport"/>
    <property type="evidence" value="ECO:0007669"/>
    <property type="project" value="InterPro"/>
</dbReference>
<reference evidence="10 11" key="1">
    <citation type="submission" date="2015-02" db="EMBL/GenBank/DDBJ databases">
        <title>Draft genome sequence of Aspergillus parasiticus SU-1.</title>
        <authorList>
            <person name="Yu J."/>
            <person name="Fedorova N."/>
            <person name="Yin Y."/>
            <person name="Losada L."/>
            <person name="Zafar N."/>
            <person name="Taujale R."/>
            <person name="Ehrlich K.C."/>
            <person name="Bhatnagar D."/>
            <person name="Cleveland T.E."/>
            <person name="Bennett J.W."/>
            <person name="Nierman W.C."/>
        </authorList>
    </citation>
    <scope>NUCLEOTIDE SEQUENCE [LARGE SCALE GENOMIC DNA]</scope>
    <source>
        <strain evidence="11">ATCC 56775 / NRRL 5862 / SRRC 143 / SU-1</strain>
    </source>
</reference>
<dbReference type="GO" id="GO:0000324">
    <property type="term" value="C:fungal-type vacuole"/>
    <property type="evidence" value="ECO:0007669"/>
    <property type="project" value="TreeGrafter"/>
</dbReference>
<evidence type="ECO:0000313" key="10">
    <source>
        <dbReference type="EMBL" id="KJK68159.1"/>
    </source>
</evidence>
<feature type="transmembrane region" description="Helical" evidence="8">
    <location>
        <begin position="211"/>
        <end position="231"/>
    </location>
</feature>
<feature type="transmembrane region" description="Helical" evidence="8">
    <location>
        <begin position="66"/>
        <end position="86"/>
    </location>
</feature>
<organism evidence="10 11">
    <name type="scientific">Aspergillus parasiticus (strain ATCC 56775 / NRRL 5862 / SRRC 143 / SU-1)</name>
    <dbReference type="NCBI Taxonomy" id="1403190"/>
    <lineage>
        <taxon>Eukaryota</taxon>
        <taxon>Fungi</taxon>
        <taxon>Dikarya</taxon>
        <taxon>Ascomycota</taxon>
        <taxon>Pezizomycotina</taxon>
        <taxon>Eurotiomycetes</taxon>
        <taxon>Eurotiomycetidae</taxon>
        <taxon>Eurotiales</taxon>
        <taxon>Aspergillaceae</taxon>
        <taxon>Aspergillus</taxon>
        <taxon>Aspergillus subgen. Circumdati</taxon>
    </lineage>
</organism>
<dbReference type="GO" id="GO:0080139">
    <property type="term" value="F:borate efflux transmembrane transporter activity"/>
    <property type="evidence" value="ECO:0007669"/>
    <property type="project" value="TreeGrafter"/>
</dbReference>
<dbReference type="OrthoDB" id="1735926at2759"/>
<dbReference type="GO" id="GO:0050801">
    <property type="term" value="P:monoatomic ion homeostasis"/>
    <property type="evidence" value="ECO:0007669"/>
    <property type="project" value="TreeGrafter"/>
</dbReference>
<dbReference type="Gene3D" id="1.10.287.570">
    <property type="entry name" value="Helical hairpin bin"/>
    <property type="match status" value="1"/>
</dbReference>
<feature type="domain" description="Bicarbonate transporter-like transmembrane" evidence="9">
    <location>
        <begin position="209"/>
        <end position="533"/>
    </location>
</feature>
<feature type="region of interest" description="Disordered" evidence="7">
    <location>
        <begin position="550"/>
        <end position="616"/>
    </location>
</feature>
<dbReference type="AlphaFoldDB" id="A0A0F0IK27"/>
<dbReference type="PANTHER" id="PTHR11453">
    <property type="entry name" value="ANION EXCHANGE PROTEIN"/>
    <property type="match status" value="1"/>
</dbReference>